<sequence>MTDITVRALGEQDWQIYRDVRLAALSDSPDAFAASVAQERQFDDAFWRRRLVRSRRLIAERGDDVVGVVSVGRSPAEDPRSCELFGLWVKPDLRGQGVAWQLVQAGVEQAGTDSFQFVVYWVGTDNGRGVAFASSFGFRPTDARRPMKVTGVPEGTPATQEEPDVPEDEMAMVYSLGEDPGSVPSSVL</sequence>
<dbReference type="Pfam" id="PF00583">
    <property type="entry name" value="Acetyltransf_1"/>
    <property type="match status" value="1"/>
</dbReference>
<evidence type="ECO:0000313" key="6">
    <source>
        <dbReference type="Proteomes" id="UP000571817"/>
    </source>
</evidence>
<dbReference type="SUPFAM" id="SSF55729">
    <property type="entry name" value="Acyl-CoA N-acyltransferases (Nat)"/>
    <property type="match status" value="1"/>
</dbReference>
<gene>
    <name evidence="5" type="ORF">HNR15_000472</name>
</gene>
<keyword evidence="1" id="KW-0808">Transferase</keyword>
<proteinExistence type="predicted"/>
<organism evidence="5 6">
    <name type="scientific">Allobranchiibius huperziae</name>
    <dbReference type="NCBI Taxonomy" id="1874116"/>
    <lineage>
        <taxon>Bacteria</taxon>
        <taxon>Bacillati</taxon>
        <taxon>Actinomycetota</taxon>
        <taxon>Actinomycetes</taxon>
        <taxon>Micrococcales</taxon>
        <taxon>Dermacoccaceae</taxon>
        <taxon>Allobranchiibius</taxon>
    </lineage>
</organism>
<dbReference type="CDD" id="cd04301">
    <property type="entry name" value="NAT_SF"/>
    <property type="match status" value="1"/>
</dbReference>
<accession>A0A853DC01</accession>
<dbReference type="GO" id="GO:0016747">
    <property type="term" value="F:acyltransferase activity, transferring groups other than amino-acyl groups"/>
    <property type="evidence" value="ECO:0007669"/>
    <property type="project" value="InterPro"/>
</dbReference>
<feature type="domain" description="N-acetyltransferase" evidence="4">
    <location>
        <begin position="4"/>
        <end position="159"/>
    </location>
</feature>
<dbReference type="Proteomes" id="UP000571817">
    <property type="component" value="Unassembled WGS sequence"/>
</dbReference>
<dbReference type="AlphaFoldDB" id="A0A853DC01"/>
<dbReference type="InterPro" id="IPR050832">
    <property type="entry name" value="Bact_Acetyltransf"/>
</dbReference>
<evidence type="ECO:0000256" key="2">
    <source>
        <dbReference type="ARBA" id="ARBA00023315"/>
    </source>
</evidence>
<dbReference type="RefSeq" id="WP_179478818.1">
    <property type="nucleotide sequence ID" value="NZ_JACCFW010000001.1"/>
</dbReference>
<dbReference type="GO" id="GO:0005840">
    <property type="term" value="C:ribosome"/>
    <property type="evidence" value="ECO:0007669"/>
    <property type="project" value="UniProtKB-KW"/>
</dbReference>
<comment type="caution">
    <text evidence="5">The sequence shown here is derived from an EMBL/GenBank/DDBJ whole genome shotgun (WGS) entry which is preliminary data.</text>
</comment>
<keyword evidence="6" id="KW-1185">Reference proteome</keyword>
<dbReference type="PANTHER" id="PTHR43877:SF1">
    <property type="entry name" value="ACETYLTRANSFERASE"/>
    <property type="match status" value="1"/>
</dbReference>
<dbReference type="InterPro" id="IPR000182">
    <property type="entry name" value="GNAT_dom"/>
</dbReference>
<protein>
    <submittedName>
        <fullName evidence="5">Ribosomal protein S18 acetylase RimI-like enzyme</fullName>
    </submittedName>
</protein>
<dbReference type="PROSITE" id="PS51186">
    <property type="entry name" value="GNAT"/>
    <property type="match status" value="1"/>
</dbReference>
<keyword evidence="5" id="KW-0687">Ribonucleoprotein</keyword>
<evidence type="ECO:0000256" key="1">
    <source>
        <dbReference type="ARBA" id="ARBA00022679"/>
    </source>
</evidence>
<feature type="region of interest" description="Disordered" evidence="3">
    <location>
        <begin position="145"/>
        <end position="166"/>
    </location>
</feature>
<evidence type="ECO:0000313" key="5">
    <source>
        <dbReference type="EMBL" id="NYJ73509.1"/>
    </source>
</evidence>
<dbReference type="Gene3D" id="3.40.630.30">
    <property type="match status" value="1"/>
</dbReference>
<dbReference type="InterPro" id="IPR016181">
    <property type="entry name" value="Acyl_CoA_acyltransferase"/>
</dbReference>
<reference evidence="5 6" key="1">
    <citation type="submission" date="2020-07" db="EMBL/GenBank/DDBJ databases">
        <title>Sequencing the genomes of 1000 actinobacteria strains.</title>
        <authorList>
            <person name="Klenk H.-P."/>
        </authorList>
    </citation>
    <scope>NUCLEOTIDE SEQUENCE [LARGE SCALE GENOMIC DNA]</scope>
    <source>
        <strain evidence="5 6">DSM 29531</strain>
    </source>
</reference>
<dbReference type="EMBL" id="JACCFW010000001">
    <property type="protein sequence ID" value="NYJ73509.1"/>
    <property type="molecule type" value="Genomic_DNA"/>
</dbReference>
<keyword evidence="2" id="KW-0012">Acyltransferase</keyword>
<keyword evidence="5" id="KW-0689">Ribosomal protein</keyword>
<evidence type="ECO:0000256" key="3">
    <source>
        <dbReference type="SAM" id="MobiDB-lite"/>
    </source>
</evidence>
<name>A0A853DC01_9MICO</name>
<dbReference type="PANTHER" id="PTHR43877">
    <property type="entry name" value="AMINOALKYLPHOSPHONATE N-ACETYLTRANSFERASE-RELATED-RELATED"/>
    <property type="match status" value="1"/>
</dbReference>
<evidence type="ECO:0000259" key="4">
    <source>
        <dbReference type="PROSITE" id="PS51186"/>
    </source>
</evidence>